<dbReference type="KEGG" id="gti:FXF46_14210"/>
<reference evidence="1 2" key="1">
    <citation type="submission" date="2019-08" db="EMBL/GenBank/DDBJ databases">
        <title>Gluconobacter frateurii HD924 genome.</title>
        <authorList>
            <person name="Liu Y."/>
            <person name="Zhang P."/>
        </authorList>
    </citation>
    <scope>NUCLEOTIDE SEQUENCE [LARGE SCALE GENOMIC DNA]</scope>
    <source>
        <strain evidence="1 2">HD924</strain>
    </source>
</reference>
<accession>A0AAP9ETS1</accession>
<dbReference type="EMBL" id="CP043043">
    <property type="protein sequence ID" value="QEH97273.1"/>
    <property type="molecule type" value="Genomic_DNA"/>
</dbReference>
<evidence type="ECO:0000313" key="2">
    <source>
        <dbReference type="Proteomes" id="UP000323560"/>
    </source>
</evidence>
<proteinExistence type="predicted"/>
<protein>
    <submittedName>
        <fullName evidence="1">Phage tail protein</fullName>
    </submittedName>
</protein>
<dbReference type="SUPFAM" id="SSF160719">
    <property type="entry name" value="gpW/gp25-like"/>
    <property type="match status" value="1"/>
</dbReference>
<gene>
    <name evidence="1" type="ORF">FXF46_14210</name>
</gene>
<name>A0AAP9ETS1_GLUTH</name>
<dbReference type="AlphaFoldDB" id="A0AAP9ETS1"/>
<dbReference type="Gene3D" id="3.10.450.40">
    <property type="match status" value="1"/>
</dbReference>
<sequence length="120" mass="12673">MSAISHIIGGDLILDSAGGLAIVGTAEEARQAILRRLCTNAGDYPWHLDYGVGLPARIGSPMQEGDIQAVILAQLQQESAVDQSQAPTVTITDQGSGQYLCVIQYVDKQTQTVQGLSFSA</sequence>
<dbReference type="RefSeq" id="WP_148620930.1">
    <property type="nucleotide sequence ID" value="NZ_CP043043.1"/>
</dbReference>
<evidence type="ECO:0000313" key="1">
    <source>
        <dbReference type="EMBL" id="QEH97273.1"/>
    </source>
</evidence>
<organism evidence="1 2">
    <name type="scientific">Gluconobacter thailandicus</name>
    <dbReference type="NCBI Taxonomy" id="257438"/>
    <lineage>
        <taxon>Bacteria</taxon>
        <taxon>Pseudomonadati</taxon>
        <taxon>Pseudomonadota</taxon>
        <taxon>Alphaproteobacteria</taxon>
        <taxon>Acetobacterales</taxon>
        <taxon>Acetobacteraceae</taxon>
        <taxon>Gluconobacter</taxon>
    </lineage>
</organism>
<dbReference type="Proteomes" id="UP000323560">
    <property type="component" value="Chromosome"/>
</dbReference>